<protein>
    <recommendedName>
        <fullName evidence="16">FZ domain-containing protein</fullName>
    </recommendedName>
</protein>
<evidence type="ECO:0000256" key="9">
    <source>
        <dbReference type="PROSITE-ProRule" id="PRU00090"/>
    </source>
</evidence>
<keyword evidence="8 9" id="KW-1015">Disulfide bond</keyword>
<evidence type="ECO:0000256" key="6">
    <source>
        <dbReference type="ARBA" id="ARBA00022729"/>
    </source>
</evidence>
<evidence type="ECO:0000259" key="13">
    <source>
        <dbReference type="PROSITE" id="PS50189"/>
    </source>
</evidence>
<feature type="disulfide bond" evidence="9">
    <location>
        <begin position="82"/>
        <end position="128"/>
    </location>
</feature>
<evidence type="ECO:0000256" key="4">
    <source>
        <dbReference type="ARBA" id="ARBA00022525"/>
    </source>
</evidence>
<evidence type="ECO:0000256" key="5">
    <source>
        <dbReference type="ARBA" id="ARBA00022687"/>
    </source>
</evidence>
<evidence type="ECO:0000256" key="10">
    <source>
        <dbReference type="SAM" id="MobiDB-lite"/>
    </source>
</evidence>
<proteinExistence type="inferred from homology"/>
<feature type="compositionally biased region" description="Low complexity" evidence="10">
    <location>
        <begin position="214"/>
        <end position="225"/>
    </location>
</feature>
<keyword evidence="6 11" id="KW-0732">Signal</keyword>
<comment type="caution">
    <text evidence="9">Lacks conserved residue(s) required for the propagation of feature annotation.</text>
</comment>
<dbReference type="OrthoDB" id="10053709at2759"/>
<evidence type="ECO:0000313" key="14">
    <source>
        <dbReference type="EMBL" id="GAU88991.1"/>
    </source>
</evidence>
<organism evidence="14 15">
    <name type="scientific">Ramazzottius varieornatus</name>
    <name type="common">Water bear</name>
    <name type="synonym">Tardigrade</name>
    <dbReference type="NCBI Taxonomy" id="947166"/>
    <lineage>
        <taxon>Eukaryota</taxon>
        <taxon>Metazoa</taxon>
        <taxon>Ecdysozoa</taxon>
        <taxon>Tardigrada</taxon>
        <taxon>Eutardigrada</taxon>
        <taxon>Parachela</taxon>
        <taxon>Hypsibioidea</taxon>
        <taxon>Ramazzottiidae</taxon>
        <taxon>Ramazzottius</taxon>
    </lineage>
</organism>
<feature type="disulfide bond" evidence="9">
    <location>
        <begin position="169"/>
        <end position="193"/>
    </location>
</feature>
<feature type="domain" description="FZ" evidence="12">
    <location>
        <begin position="67"/>
        <end position="206"/>
    </location>
</feature>
<dbReference type="SMART" id="SM00063">
    <property type="entry name" value="FRI"/>
    <property type="match status" value="1"/>
</dbReference>
<dbReference type="Proteomes" id="UP000186922">
    <property type="component" value="Unassembled WGS sequence"/>
</dbReference>
<dbReference type="GO" id="GO:0035567">
    <property type="term" value="P:non-canonical Wnt signaling pathway"/>
    <property type="evidence" value="ECO:0007669"/>
    <property type="project" value="TreeGrafter"/>
</dbReference>
<dbReference type="AlphaFoldDB" id="A0A1D1UHQ2"/>
<evidence type="ECO:0000256" key="11">
    <source>
        <dbReference type="SAM" id="SignalP"/>
    </source>
</evidence>
<dbReference type="STRING" id="947166.A0A1D1UHQ2"/>
<dbReference type="InterPro" id="IPR015526">
    <property type="entry name" value="Frizzled/SFRP"/>
</dbReference>
<evidence type="ECO:0000256" key="1">
    <source>
        <dbReference type="ARBA" id="ARBA00004613"/>
    </source>
</evidence>
<evidence type="ECO:0000256" key="2">
    <source>
        <dbReference type="ARBA" id="ARBA00010054"/>
    </source>
</evidence>
<evidence type="ECO:0000256" key="3">
    <source>
        <dbReference type="ARBA" id="ARBA00022473"/>
    </source>
</evidence>
<keyword evidence="15" id="KW-1185">Reference proteome</keyword>
<comment type="subcellular location">
    <subcellularLocation>
        <location evidence="1">Secreted</location>
    </subcellularLocation>
</comment>
<sequence>MRPIFLVCLFLPVFCRVDSTKHHIEDFDRFDRESNFFSEGSYLQADERNFDFNNAGSAVILPVNHPGSQQKCVDIPQNMSLCHGIGYSRMLLPNLMQHETLREANEQSQTWMPLANIKCHQHTRLFLCSLFAPICPMQQPQSNTAEDLMQSDQAFFAAGPVIYPCRSLCEAVKQGCQGVMSKHGFPWPDMLSCSKFPVDNDMCISPNPSEERPSTTTTTTTTTMSTTFRRTTTSRPVYLRTRRPPSVHLTPISFRTMKTTTTTTTTIAEPSTTTSTTTTSTTTTTPSTMTAMTSTSTPPTATSQLVALDVGETCPVCDFVKPIDQLDEAVCQSAFVAKVRFRRKTRRSVFLAKRPKFLKVPSARLNHTLDEQMRNARSVDFFFEPNQVSYDCRYFCGQKIELKNQLYLVLGVFAPSHSRKSTLPQLAIRTILPWFSGLNSKDFRLAEKSLQQLKCPNHRTSATALSVNHPHTKPRITSRVHD</sequence>
<keyword evidence="3" id="KW-0217">Developmental protein</keyword>
<gene>
    <name evidence="14" type="primary">RvY_01593-1</name>
    <name evidence="14" type="synonym">RvY_01593.1</name>
    <name evidence="14" type="ORF">RvY_01593</name>
</gene>
<keyword evidence="4" id="KW-0964">Secreted</keyword>
<dbReference type="GO" id="GO:0060070">
    <property type="term" value="P:canonical Wnt signaling pathway"/>
    <property type="evidence" value="ECO:0007669"/>
    <property type="project" value="TreeGrafter"/>
</dbReference>
<accession>A0A1D1UHQ2</accession>
<feature type="chain" id="PRO_5008897236" description="FZ domain-containing protein" evidence="11">
    <location>
        <begin position="20"/>
        <end position="482"/>
    </location>
</feature>
<evidence type="ECO:0000259" key="12">
    <source>
        <dbReference type="PROSITE" id="PS50038"/>
    </source>
</evidence>
<evidence type="ECO:0000256" key="7">
    <source>
        <dbReference type="ARBA" id="ARBA00022782"/>
    </source>
</evidence>
<dbReference type="InterPro" id="IPR020067">
    <property type="entry name" value="Frizzled_dom"/>
</dbReference>
<dbReference type="PANTHER" id="PTHR11309">
    <property type="entry name" value="FRIZZLED"/>
    <property type="match status" value="1"/>
</dbReference>
<dbReference type="EMBL" id="BDGG01000001">
    <property type="protein sequence ID" value="GAU88991.1"/>
    <property type="molecule type" value="Genomic_DNA"/>
</dbReference>
<dbReference type="SUPFAM" id="SSF63501">
    <property type="entry name" value="Frizzled cysteine-rich domain"/>
    <property type="match status" value="1"/>
</dbReference>
<evidence type="ECO:0000256" key="8">
    <source>
        <dbReference type="ARBA" id="ARBA00023157"/>
    </source>
</evidence>
<dbReference type="GO" id="GO:0030154">
    <property type="term" value="P:cell differentiation"/>
    <property type="evidence" value="ECO:0007669"/>
    <property type="project" value="UniProtKB-KW"/>
</dbReference>
<feature type="region of interest" description="Disordered" evidence="10">
    <location>
        <begin position="263"/>
        <end position="299"/>
    </location>
</feature>
<dbReference type="InterPro" id="IPR001134">
    <property type="entry name" value="Netrin_domain"/>
</dbReference>
<reference evidence="14 15" key="1">
    <citation type="journal article" date="2016" name="Nat. Commun.">
        <title>Extremotolerant tardigrade genome and improved radiotolerance of human cultured cells by tardigrade-unique protein.</title>
        <authorList>
            <person name="Hashimoto T."/>
            <person name="Horikawa D.D."/>
            <person name="Saito Y."/>
            <person name="Kuwahara H."/>
            <person name="Kozuka-Hata H."/>
            <person name="Shin-I T."/>
            <person name="Minakuchi Y."/>
            <person name="Ohishi K."/>
            <person name="Motoyama A."/>
            <person name="Aizu T."/>
            <person name="Enomoto A."/>
            <person name="Kondo K."/>
            <person name="Tanaka S."/>
            <person name="Hara Y."/>
            <person name="Koshikawa S."/>
            <person name="Sagara H."/>
            <person name="Miura T."/>
            <person name="Yokobori S."/>
            <person name="Miyagawa K."/>
            <person name="Suzuki Y."/>
            <person name="Kubo T."/>
            <person name="Oyama M."/>
            <person name="Kohara Y."/>
            <person name="Fujiyama A."/>
            <person name="Arakawa K."/>
            <person name="Katayama T."/>
            <person name="Toyoda A."/>
            <person name="Kunieda T."/>
        </authorList>
    </citation>
    <scope>NUCLEOTIDE SEQUENCE [LARGE SCALE GENOMIC DNA]</scope>
    <source>
        <strain evidence="14 15">YOKOZUNA-1</strain>
    </source>
</reference>
<dbReference type="PROSITE" id="PS50189">
    <property type="entry name" value="NTR"/>
    <property type="match status" value="1"/>
</dbReference>
<evidence type="ECO:0008006" key="16">
    <source>
        <dbReference type="Google" id="ProtNLM"/>
    </source>
</evidence>
<dbReference type="Pfam" id="PF01392">
    <property type="entry name" value="Fz"/>
    <property type="match status" value="2"/>
</dbReference>
<dbReference type="GO" id="GO:0017147">
    <property type="term" value="F:Wnt-protein binding"/>
    <property type="evidence" value="ECO:0007669"/>
    <property type="project" value="TreeGrafter"/>
</dbReference>
<dbReference type="GO" id="GO:0005615">
    <property type="term" value="C:extracellular space"/>
    <property type="evidence" value="ECO:0007669"/>
    <property type="project" value="TreeGrafter"/>
</dbReference>
<comment type="similarity">
    <text evidence="2">Belongs to the secreted frizzled-related protein (sFRP) family.</text>
</comment>
<keyword evidence="7" id="KW-0221">Differentiation</keyword>
<keyword evidence="5" id="KW-0879">Wnt signaling pathway</keyword>
<dbReference type="PROSITE" id="PS50038">
    <property type="entry name" value="FZ"/>
    <property type="match status" value="1"/>
</dbReference>
<dbReference type="FunFam" id="1.10.2000.10:FF:000001">
    <property type="entry name" value="secreted frizzled-related protein 2"/>
    <property type="match status" value="1"/>
</dbReference>
<dbReference type="PANTHER" id="PTHR11309:SF148">
    <property type="entry name" value="SECRETED FRIZZLED-RELATED PROTEIN 1"/>
    <property type="match status" value="1"/>
</dbReference>
<feature type="signal peptide" evidence="11">
    <location>
        <begin position="1"/>
        <end position="19"/>
    </location>
</feature>
<feature type="domain" description="NTR" evidence="13">
    <location>
        <begin position="314"/>
        <end position="455"/>
    </location>
</feature>
<dbReference type="Gene3D" id="1.10.2000.10">
    <property type="entry name" value="Frizzled cysteine-rich domain"/>
    <property type="match status" value="1"/>
</dbReference>
<name>A0A1D1UHQ2_RAMVA</name>
<dbReference type="InterPro" id="IPR036790">
    <property type="entry name" value="Frizzled_dom_sf"/>
</dbReference>
<evidence type="ECO:0000313" key="15">
    <source>
        <dbReference type="Proteomes" id="UP000186922"/>
    </source>
</evidence>
<feature type="region of interest" description="Disordered" evidence="10">
    <location>
        <begin position="205"/>
        <end position="225"/>
    </location>
</feature>
<comment type="caution">
    <text evidence="14">The sequence shown here is derived from an EMBL/GenBank/DDBJ whole genome shotgun (WGS) entry which is preliminary data.</text>
</comment>